<evidence type="ECO:0000313" key="1">
    <source>
        <dbReference type="EMBL" id="KAF7295342.1"/>
    </source>
</evidence>
<dbReference type="OrthoDB" id="2959575at2759"/>
<dbReference type="AlphaFoldDB" id="A0A8H6SAF1"/>
<evidence type="ECO:0000313" key="2">
    <source>
        <dbReference type="Proteomes" id="UP000636479"/>
    </source>
</evidence>
<proteinExistence type="predicted"/>
<protein>
    <submittedName>
        <fullName evidence="1">Uncharacterized protein</fullName>
    </submittedName>
</protein>
<keyword evidence="2" id="KW-1185">Reference proteome</keyword>
<reference evidence="1" key="1">
    <citation type="submission" date="2020-05" db="EMBL/GenBank/DDBJ databases">
        <title>Mycena genomes resolve the evolution of fungal bioluminescence.</title>
        <authorList>
            <person name="Tsai I.J."/>
        </authorList>
    </citation>
    <scope>NUCLEOTIDE SEQUENCE</scope>
    <source>
        <strain evidence="1">171206Taipei</strain>
    </source>
</reference>
<name>A0A8H6SAF1_9AGAR</name>
<sequence length="213" mass="23975">MSPTGILGGVLDHALQIALGFEEDEVAYQHFQHRICTIAEGAFDFSRPMKCPQRDALNIFVQKSMKEIDDLLPYAPPCTGVEMHVLLQRYGASYLAWKSGYFDRPKPLTIKLNFGLINKRHTPVEPPPPNVDDRTTIRQFLSGCHPPMLHLLDKFLSAGITGQVPLSMLCCREKEELKEYLTNKSIGQNALEIEALVLALLRRSASHKLHVKV</sequence>
<gene>
    <name evidence="1" type="ORF">MIND_01073600</name>
</gene>
<comment type="caution">
    <text evidence="1">The sequence shown here is derived from an EMBL/GenBank/DDBJ whole genome shotgun (WGS) entry which is preliminary data.</text>
</comment>
<dbReference type="Proteomes" id="UP000636479">
    <property type="component" value="Unassembled WGS sequence"/>
</dbReference>
<accession>A0A8H6SAF1</accession>
<dbReference type="GeneID" id="59349827"/>
<dbReference type="EMBL" id="JACAZF010000009">
    <property type="protein sequence ID" value="KAF7295342.1"/>
    <property type="molecule type" value="Genomic_DNA"/>
</dbReference>
<organism evidence="1 2">
    <name type="scientific">Mycena indigotica</name>
    <dbReference type="NCBI Taxonomy" id="2126181"/>
    <lineage>
        <taxon>Eukaryota</taxon>
        <taxon>Fungi</taxon>
        <taxon>Dikarya</taxon>
        <taxon>Basidiomycota</taxon>
        <taxon>Agaricomycotina</taxon>
        <taxon>Agaricomycetes</taxon>
        <taxon>Agaricomycetidae</taxon>
        <taxon>Agaricales</taxon>
        <taxon>Marasmiineae</taxon>
        <taxon>Mycenaceae</taxon>
        <taxon>Mycena</taxon>
    </lineage>
</organism>
<dbReference type="RefSeq" id="XP_037216705.1">
    <property type="nucleotide sequence ID" value="XM_037367311.1"/>
</dbReference>